<accession>A0A0E9VUN7</accession>
<proteinExistence type="predicted"/>
<name>A0A0E9VUN7_ANGAN</name>
<dbReference type="AlphaFoldDB" id="A0A0E9VUN7"/>
<protein>
    <submittedName>
        <fullName evidence="1">Uncharacterized protein</fullName>
    </submittedName>
</protein>
<reference evidence="1" key="2">
    <citation type="journal article" date="2015" name="Fish Shellfish Immunol.">
        <title>Early steps in the European eel (Anguilla anguilla)-Vibrio vulnificus interaction in the gills: Role of the RtxA13 toxin.</title>
        <authorList>
            <person name="Callol A."/>
            <person name="Pajuelo D."/>
            <person name="Ebbesson L."/>
            <person name="Teles M."/>
            <person name="MacKenzie S."/>
            <person name="Amaro C."/>
        </authorList>
    </citation>
    <scope>NUCLEOTIDE SEQUENCE</scope>
</reference>
<evidence type="ECO:0000313" key="1">
    <source>
        <dbReference type="EMBL" id="JAH81055.1"/>
    </source>
</evidence>
<organism evidence="1">
    <name type="scientific">Anguilla anguilla</name>
    <name type="common">European freshwater eel</name>
    <name type="synonym">Muraena anguilla</name>
    <dbReference type="NCBI Taxonomy" id="7936"/>
    <lineage>
        <taxon>Eukaryota</taxon>
        <taxon>Metazoa</taxon>
        <taxon>Chordata</taxon>
        <taxon>Craniata</taxon>
        <taxon>Vertebrata</taxon>
        <taxon>Euteleostomi</taxon>
        <taxon>Actinopterygii</taxon>
        <taxon>Neopterygii</taxon>
        <taxon>Teleostei</taxon>
        <taxon>Anguilliformes</taxon>
        <taxon>Anguillidae</taxon>
        <taxon>Anguilla</taxon>
    </lineage>
</organism>
<reference evidence="1" key="1">
    <citation type="submission" date="2014-11" db="EMBL/GenBank/DDBJ databases">
        <authorList>
            <person name="Amaro Gonzalez C."/>
        </authorList>
    </citation>
    <scope>NUCLEOTIDE SEQUENCE</scope>
</reference>
<sequence>MNTDSNKLSVLVLLDLSAAF</sequence>
<dbReference type="EMBL" id="GBXM01027522">
    <property type="protein sequence ID" value="JAH81055.1"/>
    <property type="molecule type" value="Transcribed_RNA"/>
</dbReference>